<organism evidence="1 2">
    <name type="scientific">Polarella glacialis</name>
    <name type="common">Dinoflagellate</name>
    <dbReference type="NCBI Taxonomy" id="89957"/>
    <lineage>
        <taxon>Eukaryota</taxon>
        <taxon>Sar</taxon>
        <taxon>Alveolata</taxon>
        <taxon>Dinophyceae</taxon>
        <taxon>Suessiales</taxon>
        <taxon>Suessiaceae</taxon>
        <taxon>Polarella</taxon>
    </lineage>
</organism>
<name>A0A813EXE7_POLGL</name>
<proteinExistence type="predicted"/>
<feature type="non-terminal residue" evidence="1">
    <location>
        <position position="55"/>
    </location>
</feature>
<dbReference type="EMBL" id="CAJNNV010016627">
    <property type="protein sequence ID" value="CAE8604576.1"/>
    <property type="molecule type" value="Genomic_DNA"/>
</dbReference>
<reference evidence="1" key="1">
    <citation type="submission" date="2021-02" db="EMBL/GenBank/DDBJ databases">
        <authorList>
            <person name="Dougan E. K."/>
            <person name="Rhodes N."/>
            <person name="Thang M."/>
            <person name="Chan C."/>
        </authorList>
    </citation>
    <scope>NUCLEOTIDE SEQUENCE</scope>
</reference>
<gene>
    <name evidence="1" type="ORF">PGLA1383_LOCUS22730</name>
</gene>
<accession>A0A813EXE7</accession>
<dbReference type="Proteomes" id="UP000654075">
    <property type="component" value="Unassembled WGS sequence"/>
</dbReference>
<evidence type="ECO:0000313" key="2">
    <source>
        <dbReference type="Proteomes" id="UP000654075"/>
    </source>
</evidence>
<keyword evidence="2" id="KW-1185">Reference proteome</keyword>
<sequence length="55" mass="5987">MEAMKQGLAAPLPTPTPQVVVIAFSLQLKWLATCPEWDRGNIVGNNLKALEALIK</sequence>
<comment type="caution">
    <text evidence="1">The sequence shown here is derived from an EMBL/GenBank/DDBJ whole genome shotgun (WGS) entry which is preliminary data.</text>
</comment>
<evidence type="ECO:0000313" key="1">
    <source>
        <dbReference type="EMBL" id="CAE8604576.1"/>
    </source>
</evidence>
<protein>
    <submittedName>
        <fullName evidence="1">Uncharacterized protein</fullName>
    </submittedName>
</protein>
<dbReference type="AlphaFoldDB" id="A0A813EXE7"/>